<dbReference type="KEGG" id="mcb:Mycch_2863"/>
<evidence type="ECO:0000256" key="2">
    <source>
        <dbReference type="ARBA" id="ARBA00022729"/>
    </source>
</evidence>
<keyword evidence="3" id="KW-0472">Membrane</keyword>
<protein>
    <recommendedName>
        <fullName evidence="8">19 kDa lipoprotein antigen</fullName>
    </recommendedName>
</protein>
<keyword evidence="2" id="KW-0732">Signal</keyword>
<dbReference type="eggNOG" id="ENOG5030AG7">
    <property type="taxonomic scope" value="Bacteria"/>
</dbReference>
<dbReference type="Proteomes" id="UP000006057">
    <property type="component" value="Chromosome"/>
</dbReference>
<dbReference type="InterPro" id="IPR008691">
    <property type="entry name" value="LpqH"/>
</dbReference>
<name>I4BK17_MYCCN</name>
<dbReference type="PATRIC" id="fig|710421.3.peg.2854"/>
<keyword evidence="1" id="KW-1003">Cell membrane</keyword>
<evidence type="ECO:0000313" key="7">
    <source>
        <dbReference type="Proteomes" id="UP000006057"/>
    </source>
</evidence>
<dbReference type="PROSITE" id="PS51257">
    <property type="entry name" value="PROKAR_LIPOPROTEIN"/>
    <property type="match status" value="1"/>
</dbReference>
<dbReference type="GO" id="GO:0016020">
    <property type="term" value="C:membrane"/>
    <property type="evidence" value="ECO:0007669"/>
    <property type="project" value="InterPro"/>
</dbReference>
<reference evidence="6 7" key="1">
    <citation type="submission" date="2012-06" db="EMBL/GenBank/DDBJ databases">
        <title>Complete sequence of chromosome of Mycobacterium chubuense NBB4.</title>
        <authorList>
            <consortium name="US DOE Joint Genome Institute"/>
            <person name="Lucas S."/>
            <person name="Han J."/>
            <person name="Lapidus A."/>
            <person name="Cheng J.-F."/>
            <person name="Goodwin L."/>
            <person name="Pitluck S."/>
            <person name="Peters L."/>
            <person name="Mikhailova N."/>
            <person name="Teshima H."/>
            <person name="Detter J.C."/>
            <person name="Han C."/>
            <person name="Tapia R."/>
            <person name="Land M."/>
            <person name="Hauser L."/>
            <person name="Kyrpides N."/>
            <person name="Ivanova N."/>
            <person name="Pagani I."/>
            <person name="Mattes T."/>
            <person name="Holmes A."/>
            <person name="Rutledge P."/>
            <person name="Paulsen I."/>
            <person name="Coleman N."/>
            <person name="Woyke T."/>
        </authorList>
    </citation>
    <scope>NUCLEOTIDE SEQUENCE [LARGE SCALE GENOMIC DNA]</scope>
    <source>
        <strain evidence="6 7">NBB4</strain>
    </source>
</reference>
<evidence type="ECO:0000256" key="4">
    <source>
        <dbReference type="ARBA" id="ARBA00023139"/>
    </source>
</evidence>
<evidence type="ECO:0000256" key="3">
    <source>
        <dbReference type="ARBA" id="ARBA00023136"/>
    </source>
</evidence>
<evidence type="ECO:0000256" key="1">
    <source>
        <dbReference type="ARBA" id="ARBA00022475"/>
    </source>
</evidence>
<sequence length="141" mass="14591" precursor="true">MKTRHFVAAALSGVAVLGVAGCSSQEPALGGTTATVTIDGNDTGGAHPVRCHQSGWSWYIDTLQKDQSFTAVLATDGPVRAKSVQFRDFGGFTGNFWADNIGGADVTGKGGNYTITGTAKGNFADTPSKDVTAKFRITANC</sequence>
<dbReference type="RefSeq" id="WP_014816101.1">
    <property type="nucleotide sequence ID" value="NC_018027.1"/>
</dbReference>
<organism evidence="6 7">
    <name type="scientific">Mycolicibacterium chubuense (strain NBB4)</name>
    <name type="common">Mycobacterium chubuense</name>
    <dbReference type="NCBI Taxonomy" id="710421"/>
    <lineage>
        <taxon>Bacteria</taxon>
        <taxon>Bacillati</taxon>
        <taxon>Actinomycetota</taxon>
        <taxon>Actinomycetes</taxon>
        <taxon>Mycobacteriales</taxon>
        <taxon>Mycobacteriaceae</taxon>
        <taxon>Mycolicibacterium</taxon>
    </lineage>
</organism>
<evidence type="ECO:0008006" key="8">
    <source>
        <dbReference type="Google" id="ProtNLM"/>
    </source>
</evidence>
<dbReference type="EMBL" id="CP003053">
    <property type="protein sequence ID" value="AFM17624.1"/>
    <property type="molecule type" value="Genomic_DNA"/>
</dbReference>
<evidence type="ECO:0000313" key="6">
    <source>
        <dbReference type="EMBL" id="AFM17624.1"/>
    </source>
</evidence>
<proteinExistence type="predicted"/>
<accession>I4BK17</accession>
<dbReference type="HOGENOM" id="CLU_131476_0_0_11"/>
<keyword evidence="5" id="KW-0449">Lipoprotein</keyword>
<keyword evidence="7" id="KW-1185">Reference proteome</keyword>
<dbReference type="OrthoDB" id="4625500at2"/>
<dbReference type="Pfam" id="PF05481">
    <property type="entry name" value="Myco_19_kDa"/>
    <property type="match status" value="1"/>
</dbReference>
<keyword evidence="4" id="KW-0564">Palmitate</keyword>
<gene>
    <name evidence="6" type="ordered locus">Mycch_2863</name>
</gene>
<dbReference type="AlphaFoldDB" id="I4BK17"/>
<evidence type="ECO:0000256" key="5">
    <source>
        <dbReference type="ARBA" id="ARBA00023288"/>
    </source>
</evidence>